<feature type="region of interest" description="Disordered" evidence="5">
    <location>
        <begin position="123"/>
        <end position="186"/>
    </location>
</feature>
<evidence type="ECO:0000313" key="7">
    <source>
        <dbReference type="Proteomes" id="UP000193411"/>
    </source>
</evidence>
<feature type="compositionally biased region" description="Basic and acidic residues" evidence="5">
    <location>
        <begin position="166"/>
        <end position="186"/>
    </location>
</feature>
<name>A0A1Y2HGD7_9FUNG</name>
<dbReference type="GO" id="GO:0005829">
    <property type="term" value="C:cytosol"/>
    <property type="evidence" value="ECO:0007669"/>
    <property type="project" value="TreeGrafter"/>
</dbReference>
<organism evidence="6 7">
    <name type="scientific">Catenaria anguillulae PL171</name>
    <dbReference type="NCBI Taxonomy" id="765915"/>
    <lineage>
        <taxon>Eukaryota</taxon>
        <taxon>Fungi</taxon>
        <taxon>Fungi incertae sedis</taxon>
        <taxon>Blastocladiomycota</taxon>
        <taxon>Blastocladiomycetes</taxon>
        <taxon>Blastocladiales</taxon>
        <taxon>Catenariaceae</taxon>
        <taxon>Catenaria</taxon>
    </lineage>
</organism>
<dbReference type="Proteomes" id="UP000193411">
    <property type="component" value="Unassembled WGS sequence"/>
</dbReference>
<keyword evidence="7" id="KW-1185">Reference proteome</keyword>
<dbReference type="GO" id="GO:0006626">
    <property type="term" value="P:protein targeting to mitochondrion"/>
    <property type="evidence" value="ECO:0007669"/>
    <property type="project" value="TreeGrafter"/>
</dbReference>
<proteinExistence type="predicted"/>
<comment type="caution">
    <text evidence="6">The sequence shown here is derived from an EMBL/GenBank/DDBJ whole genome shotgun (WGS) entry which is preliminary data.</text>
</comment>
<dbReference type="GO" id="GO:0005739">
    <property type="term" value="C:mitochondrion"/>
    <property type="evidence" value="ECO:0007669"/>
    <property type="project" value="TreeGrafter"/>
</dbReference>
<dbReference type="STRING" id="765915.A0A1Y2HGD7"/>
<accession>A0A1Y2HGD7</accession>
<keyword evidence="3" id="KW-0677">Repeat</keyword>
<dbReference type="OrthoDB" id="629492at2759"/>
<dbReference type="PANTHER" id="PTHR45984">
    <property type="entry name" value="RNA (RNA) POLYMERASE II ASSOCIATED PROTEIN HOMOLOG"/>
    <property type="match status" value="1"/>
</dbReference>
<comment type="subcellular location">
    <subcellularLocation>
        <location evidence="1">Cytoplasm</location>
    </subcellularLocation>
</comment>
<evidence type="ECO:0000256" key="2">
    <source>
        <dbReference type="ARBA" id="ARBA00022490"/>
    </source>
</evidence>
<feature type="compositionally biased region" description="Low complexity" evidence="5">
    <location>
        <begin position="132"/>
        <end position="143"/>
    </location>
</feature>
<keyword evidence="2" id="KW-0963">Cytoplasm</keyword>
<reference evidence="6 7" key="1">
    <citation type="submission" date="2016-07" db="EMBL/GenBank/DDBJ databases">
        <title>Pervasive Adenine N6-methylation of Active Genes in Fungi.</title>
        <authorList>
            <consortium name="DOE Joint Genome Institute"/>
            <person name="Mondo S.J."/>
            <person name="Dannebaum R.O."/>
            <person name="Kuo R.C."/>
            <person name="Labutti K."/>
            <person name="Haridas S."/>
            <person name="Kuo A."/>
            <person name="Salamov A."/>
            <person name="Ahrendt S.R."/>
            <person name="Lipzen A."/>
            <person name="Sullivan W."/>
            <person name="Andreopoulos W.B."/>
            <person name="Clum A."/>
            <person name="Lindquist E."/>
            <person name="Daum C."/>
            <person name="Ramamoorthy G.K."/>
            <person name="Gryganskyi A."/>
            <person name="Culley D."/>
            <person name="Magnuson J.K."/>
            <person name="James T.Y."/>
            <person name="O'Malley M.A."/>
            <person name="Stajich J.E."/>
            <person name="Spatafora J.W."/>
            <person name="Visel A."/>
            <person name="Grigoriev I.V."/>
        </authorList>
    </citation>
    <scope>NUCLEOTIDE SEQUENCE [LARGE SCALE GENOMIC DNA]</scope>
    <source>
        <strain evidence="6 7">PL171</strain>
    </source>
</reference>
<dbReference type="GO" id="GO:0031072">
    <property type="term" value="F:heat shock protein binding"/>
    <property type="evidence" value="ECO:0007669"/>
    <property type="project" value="TreeGrafter"/>
</dbReference>
<protein>
    <submittedName>
        <fullName evidence="6">Uncharacterized protein</fullName>
    </submittedName>
</protein>
<dbReference type="EMBL" id="MCFL01000034">
    <property type="protein sequence ID" value="ORZ33670.1"/>
    <property type="molecule type" value="Genomic_DNA"/>
</dbReference>
<sequence length="186" mass="19960">MLSPTDITGLRQLTDLGNPAATTDGTAASTGPKSISIDQYEVEHLDYGYVRTCTDVNELHVLLAVLRSGKEGLYPELETFIEGRIQSLGGKILGSRHAPAANAPADVRNDVTDDLNNWLKTLPSTAKPAPISSHDLGSSADSSTEPTTDSVEQELLIESANQSNLKGHEALRSHDYAEAIDHTERP</sequence>
<evidence type="ECO:0000256" key="3">
    <source>
        <dbReference type="ARBA" id="ARBA00022737"/>
    </source>
</evidence>
<evidence type="ECO:0000256" key="4">
    <source>
        <dbReference type="ARBA" id="ARBA00022803"/>
    </source>
</evidence>
<gene>
    <name evidence="6" type="ORF">BCR44DRAFT_1195263</name>
</gene>
<evidence type="ECO:0000256" key="5">
    <source>
        <dbReference type="SAM" id="MobiDB-lite"/>
    </source>
</evidence>
<dbReference type="InterPro" id="IPR051982">
    <property type="entry name" value="CiliaryAsmbly_MitoImport"/>
</dbReference>
<dbReference type="AlphaFoldDB" id="A0A1Y2HGD7"/>
<evidence type="ECO:0000256" key="1">
    <source>
        <dbReference type="ARBA" id="ARBA00004496"/>
    </source>
</evidence>
<keyword evidence="4" id="KW-0802">TPR repeat</keyword>
<evidence type="ECO:0000313" key="6">
    <source>
        <dbReference type="EMBL" id="ORZ33670.1"/>
    </source>
</evidence>
<dbReference type="PANTHER" id="PTHR45984:SF2">
    <property type="entry name" value="MITOCHONDRIAL IMPORT RECEPTOR SUBUNIT TOM34"/>
    <property type="match status" value="1"/>
</dbReference>